<evidence type="ECO:0000313" key="4">
    <source>
        <dbReference type="EMBL" id="WWV65181.1"/>
    </source>
</evidence>
<dbReference type="InterPro" id="IPR035396">
    <property type="entry name" value="Bac_rhamnosid6H"/>
</dbReference>
<evidence type="ECO:0000259" key="2">
    <source>
        <dbReference type="Pfam" id="PF17389"/>
    </source>
</evidence>
<dbReference type="Pfam" id="PF21104">
    <property type="entry name" value="Glyco_hydro_78_N"/>
    <property type="match status" value="1"/>
</dbReference>
<gene>
    <name evidence="4" type="ORF">NEE14_009025</name>
</gene>
<dbReference type="RefSeq" id="WP_251968414.1">
    <property type="nucleotide sequence ID" value="NZ_CP146284.1"/>
</dbReference>
<accession>A0ABZ2IGJ6</accession>
<proteinExistence type="predicted"/>
<dbReference type="SUPFAM" id="SSF48208">
    <property type="entry name" value="Six-hairpin glycosidases"/>
    <property type="match status" value="1"/>
</dbReference>
<dbReference type="GO" id="GO:0016787">
    <property type="term" value="F:hydrolase activity"/>
    <property type="evidence" value="ECO:0007669"/>
    <property type="project" value="UniProtKB-KW"/>
</dbReference>
<organism evidence="4 5">
    <name type="scientific">Parabacteroides absconsus</name>
    <dbReference type="NCBI Taxonomy" id="2951805"/>
    <lineage>
        <taxon>Bacteria</taxon>
        <taxon>Pseudomonadati</taxon>
        <taxon>Bacteroidota</taxon>
        <taxon>Bacteroidia</taxon>
        <taxon>Bacteroidales</taxon>
        <taxon>Tannerellaceae</taxon>
        <taxon>Parabacteroides</taxon>
    </lineage>
</organism>
<dbReference type="Pfam" id="PF17389">
    <property type="entry name" value="Bac_rhamnosid6H"/>
    <property type="match status" value="1"/>
</dbReference>
<reference evidence="4 5" key="1">
    <citation type="submission" date="2024-02" db="EMBL/GenBank/DDBJ databases">
        <title>Whole genome sequencing of Parabacteroides sp. AD58.</title>
        <authorList>
            <person name="Chaplin A.V."/>
            <person name="Pikina A.P."/>
            <person name="Sokolova S.R."/>
            <person name="Korostin D.O."/>
            <person name="Efimov B.A."/>
        </authorList>
    </citation>
    <scope>NUCLEOTIDE SEQUENCE [LARGE SCALE GENOMIC DNA]</scope>
    <source>
        <strain evidence="4 5">AD58</strain>
    </source>
</reference>
<protein>
    <submittedName>
        <fullName evidence="4">Glycoside hydrolase</fullName>
    </submittedName>
</protein>
<dbReference type="Gene3D" id="1.50.10.10">
    <property type="match status" value="1"/>
</dbReference>
<evidence type="ECO:0000259" key="3">
    <source>
        <dbReference type="Pfam" id="PF21104"/>
    </source>
</evidence>
<feature type="domain" description="Alpha-L-rhamnosidase six-hairpin glycosidase" evidence="2">
    <location>
        <begin position="205"/>
        <end position="538"/>
    </location>
</feature>
<dbReference type="PANTHER" id="PTHR34987:SF4">
    <property type="entry name" value="ALPHA-L-RHAMNOSIDASE C-TERMINAL DOMAIN-CONTAINING PROTEIN"/>
    <property type="match status" value="1"/>
</dbReference>
<keyword evidence="4" id="KW-0378">Hydrolase</keyword>
<evidence type="ECO:0000256" key="1">
    <source>
        <dbReference type="SAM" id="SignalP"/>
    </source>
</evidence>
<dbReference type="InterPro" id="IPR008928">
    <property type="entry name" value="6-hairpin_glycosidase_sf"/>
</dbReference>
<keyword evidence="1" id="KW-0732">Signal</keyword>
<feature type="domain" description="Glycosyl hydrolase family 78 alpha-rhamnosidase N-terminal" evidence="3">
    <location>
        <begin position="50"/>
        <end position="192"/>
    </location>
</feature>
<name>A0ABZ2IGJ6_9BACT</name>
<dbReference type="PANTHER" id="PTHR34987">
    <property type="entry name" value="C, PUTATIVE (AFU_ORTHOLOGUE AFUA_3G02880)-RELATED"/>
    <property type="match status" value="1"/>
</dbReference>
<dbReference type="InterPro" id="IPR049164">
    <property type="entry name" value="Glyco_hydro_78_N"/>
</dbReference>
<evidence type="ECO:0000313" key="5">
    <source>
        <dbReference type="Proteomes" id="UP001320603"/>
    </source>
</evidence>
<feature type="signal peptide" evidence="1">
    <location>
        <begin position="1"/>
        <end position="21"/>
    </location>
</feature>
<sequence length="549" mass="63288">MNKYVLCLIMWGFFCFPSMWAQSKYYANSQVWLQKAEACKSPLVYKDHYPIRIVKSIKDEKAYQGWRMEDAGNVSTLFHESLKKHSGIILDFGEHLTGYFSFTLKMLQENIAADAPVRLKFTFAEVPAELNTPFDPYPGSLSRAWLQDEVITLNQVPVQAQIPRRVSFRYLKIDVLGASSFDFTFDKLVMKAQSSVLLQPSVLANTTDPLIQKINNVGLSTLKECMQTVYEDGPKRDRRLWIGDLYLEALANACSFKNHDLTKRCLYLLAALSNDEGLLHATILEEPEPHPQYGQYCLDYALIYNVALLEYVKTTRDLATGNDLWPVVVRQIEMALRQFSPDMIYDMQKPPLYWLVFDWKDGYDRQASMQGLTIWSIQNSYELAKLLGKEKDVSSWLVLIKKMKKAARACFYNKKTGLVESGAERQISYLSQVWMILSETLTQKEGRRALSSVMAMSEACYPGSPYAYHYVLEALLKCNMNKEARELLINYWGNMVEKGADTFWEVFDPKDDFISPYNFYPINSYCHAWSSTPVYFINKYPDVFQSGLK</sequence>
<dbReference type="Proteomes" id="UP001320603">
    <property type="component" value="Chromosome"/>
</dbReference>
<feature type="chain" id="PRO_5045467517" evidence="1">
    <location>
        <begin position="22"/>
        <end position="549"/>
    </location>
</feature>
<dbReference type="InterPro" id="IPR012341">
    <property type="entry name" value="6hp_glycosidase-like_sf"/>
</dbReference>
<keyword evidence="5" id="KW-1185">Reference proteome</keyword>
<dbReference type="EMBL" id="CP146284">
    <property type="protein sequence ID" value="WWV65181.1"/>
    <property type="molecule type" value="Genomic_DNA"/>
</dbReference>